<dbReference type="Proteomes" id="UP000183920">
    <property type="component" value="Unassembled WGS sequence"/>
</dbReference>
<proteinExistence type="predicted"/>
<name>A0A0G4Q5S2_9GAMM</name>
<dbReference type="RefSeq" id="WP_139053336.1">
    <property type="nucleotide sequence ID" value="NZ_CVRY01000002.1"/>
</dbReference>
<dbReference type="EMBL" id="CVRY01000002">
    <property type="protein sequence ID" value="CRL61272.1"/>
    <property type="molecule type" value="Genomic_DNA"/>
</dbReference>
<sequence>MIIQALNNREFLMKPITQDKFNELLKEFGEDQLARELDYLQKRGLVQDGAVRIGVVDDEPYSFNIHKMGLTADGVDCANADTLGNKLNVVNIKIHESTIKNLEAMIRAVNLPDEDKKTLLDMVKEKGAEAVVSRMVDYAFANASIATKLFLEATKTKLGFHD</sequence>
<evidence type="ECO:0000313" key="2">
    <source>
        <dbReference type="Proteomes" id="UP000183920"/>
    </source>
</evidence>
<organism evidence="1 2">
    <name type="scientific">Proteus penneri</name>
    <dbReference type="NCBI Taxonomy" id="102862"/>
    <lineage>
        <taxon>Bacteria</taxon>
        <taxon>Pseudomonadati</taxon>
        <taxon>Pseudomonadota</taxon>
        <taxon>Gammaproteobacteria</taxon>
        <taxon>Enterobacterales</taxon>
        <taxon>Morganellaceae</taxon>
        <taxon>Proteus</taxon>
    </lineage>
</organism>
<reference evidence="2" key="1">
    <citation type="submission" date="2015-06" db="EMBL/GenBank/DDBJ databases">
        <authorList>
            <person name="Urmite Genomes"/>
        </authorList>
    </citation>
    <scope>NUCLEOTIDE SEQUENCE [LARGE SCALE GENOMIC DNA]</scope>
    <source>
        <strain evidence="2">CSUR P1867</strain>
    </source>
</reference>
<gene>
    <name evidence="1" type="ORF">BN1804_01398</name>
</gene>
<accession>A0A0G4Q5S2</accession>
<evidence type="ECO:0000313" key="1">
    <source>
        <dbReference type="EMBL" id="CRL61272.1"/>
    </source>
</evidence>
<protein>
    <submittedName>
        <fullName evidence="1">Uncharacterized protein</fullName>
    </submittedName>
</protein>
<dbReference type="AlphaFoldDB" id="A0A0G4Q5S2"/>